<dbReference type="EMBL" id="KN839850">
    <property type="protein sequence ID" value="KIJ63464.1"/>
    <property type="molecule type" value="Genomic_DNA"/>
</dbReference>
<evidence type="ECO:0000313" key="3">
    <source>
        <dbReference type="Proteomes" id="UP000053820"/>
    </source>
</evidence>
<evidence type="ECO:0000313" key="2">
    <source>
        <dbReference type="EMBL" id="KIJ63464.1"/>
    </source>
</evidence>
<keyword evidence="3" id="KW-1185">Reference proteome</keyword>
<dbReference type="HOGENOM" id="CLU_2498151_0_0_1"/>
<gene>
    <name evidence="2" type="ORF">HYDPIDRAFT_155522</name>
</gene>
<organism evidence="2 3">
    <name type="scientific">Hydnomerulius pinastri MD-312</name>
    <dbReference type="NCBI Taxonomy" id="994086"/>
    <lineage>
        <taxon>Eukaryota</taxon>
        <taxon>Fungi</taxon>
        <taxon>Dikarya</taxon>
        <taxon>Basidiomycota</taxon>
        <taxon>Agaricomycotina</taxon>
        <taxon>Agaricomycetes</taxon>
        <taxon>Agaricomycetidae</taxon>
        <taxon>Boletales</taxon>
        <taxon>Boletales incertae sedis</taxon>
        <taxon>Leucogyrophana</taxon>
    </lineage>
</organism>
<evidence type="ECO:0000256" key="1">
    <source>
        <dbReference type="SAM" id="SignalP"/>
    </source>
</evidence>
<evidence type="ECO:0008006" key="4">
    <source>
        <dbReference type="Google" id="ProtNLM"/>
    </source>
</evidence>
<name>A0A0C9VD02_9AGAM</name>
<accession>A0A0C9VD02</accession>
<feature type="signal peptide" evidence="1">
    <location>
        <begin position="1"/>
        <end position="20"/>
    </location>
</feature>
<keyword evidence="1" id="KW-0732">Signal</keyword>
<dbReference type="Proteomes" id="UP000053820">
    <property type="component" value="Unassembled WGS sequence"/>
</dbReference>
<dbReference type="AlphaFoldDB" id="A0A0C9VD02"/>
<protein>
    <recommendedName>
        <fullName evidence="4">Secreted protein</fullName>
    </recommendedName>
</protein>
<sequence length="86" mass="10368">MQNGTRLLWRILCLLRTIRGYQLPMRRTHPITRTHPSRLPITRGTPGYSTRSFRRPSYSRFTRHCIRHRSAHRIHSEIRSLQKTHP</sequence>
<reference evidence="2 3" key="1">
    <citation type="submission" date="2014-04" db="EMBL/GenBank/DDBJ databases">
        <title>Evolutionary Origins and Diversification of the Mycorrhizal Mutualists.</title>
        <authorList>
            <consortium name="DOE Joint Genome Institute"/>
            <consortium name="Mycorrhizal Genomics Consortium"/>
            <person name="Kohler A."/>
            <person name="Kuo A."/>
            <person name="Nagy L.G."/>
            <person name="Floudas D."/>
            <person name="Copeland A."/>
            <person name="Barry K.W."/>
            <person name="Cichocki N."/>
            <person name="Veneault-Fourrey C."/>
            <person name="LaButti K."/>
            <person name="Lindquist E.A."/>
            <person name="Lipzen A."/>
            <person name="Lundell T."/>
            <person name="Morin E."/>
            <person name="Murat C."/>
            <person name="Riley R."/>
            <person name="Ohm R."/>
            <person name="Sun H."/>
            <person name="Tunlid A."/>
            <person name="Henrissat B."/>
            <person name="Grigoriev I.V."/>
            <person name="Hibbett D.S."/>
            <person name="Martin F."/>
        </authorList>
    </citation>
    <scope>NUCLEOTIDE SEQUENCE [LARGE SCALE GENOMIC DNA]</scope>
    <source>
        <strain evidence="2 3">MD-312</strain>
    </source>
</reference>
<feature type="chain" id="PRO_5002204711" description="Secreted protein" evidence="1">
    <location>
        <begin position="21"/>
        <end position="86"/>
    </location>
</feature>
<proteinExistence type="predicted"/>